<dbReference type="EMBL" id="LSSL01001381">
    <property type="protein sequence ID" value="OLY82615.1"/>
    <property type="molecule type" value="Genomic_DNA"/>
</dbReference>
<comment type="caution">
    <text evidence="1">The sequence shown here is derived from an EMBL/GenBank/DDBJ whole genome shotgun (WGS) entry which is preliminary data.</text>
</comment>
<reference evidence="1 2" key="1">
    <citation type="journal article" date="2016" name="Mol. Biol. Evol.">
        <title>Genome-Wide Survey of Gut Fungi (Harpellales) Reveals the First Horizontally Transferred Ubiquitin Gene from a Mosquito Host.</title>
        <authorList>
            <person name="Wang Y."/>
            <person name="White M.M."/>
            <person name="Kvist S."/>
            <person name="Moncalvo J.M."/>
        </authorList>
    </citation>
    <scope>NUCLEOTIDE SEQUENCE [LARGE SCALE GENOMIC DNA]</scope>
    <source>
        <strain evidence="1 2">ALG-7-W6</strain>
    </source>
</reference>
<dbReference type="Proteomes" id="UP000187455">
    <property type="component" value="Unassembled WGS sequence"/>
</dbReference>
<proteinExistence type="predicted"/>
<protein>
    <submittedName>
        <fullName evidence="1">Uncharacterized protein</fullName>
    </submittedName>
</protein>
<gene>
    <name evidence="1" type="ORF">AYI68_g3264</name>
</gene>
<organism evidence="1 2">
    <name type="scientific">Smittium mucronatum</name>
    <dbReference type="NCBI Taxonomy" id="133383"/>
    <lineage>
        <taxon>Eukaryota</taxon>
        <taxon>Fungi</taxon>
        <taxon>Fungi incertae sedis</taxon>
        <taxon>Zoopagomycota</taxon>
        <taxon>Kickxellomycotina</taxon>
        <taxon>Harpellomycetes</taxon>
        <taxon>Harpellales</taxon>
        <taxon>Legeriomycetaceae</taxon>
        <taxon>Smittium</taxon>
    </lineage>
</organism>
<sequence length="108" mass="11703">MNISMGNGENATLGASNNPEIDKEKLSEAIEASIASLIILLNLLSIDKNKGIKLDPGSLNLVFNSDETPAAREVTVRRCGRPTQKNSPFNLRTLGTLYTRPHPSQINS</sequence>
<evidence type="ECO:0000313" key="1">
    <source>
        <dbReference type="EMBL" id="OLY82615.1"/>
    </source>
</evidence>
<keyword evidence="2" id="KW-1185">Reference proteome</keyword>
<accession>A0A1R0H0F0</accession>
<name>A0A1R0H0F0_9FUNG</name>
<dbReference type="AlphaFoldDB" id="A0A1R0H0F0"/>
<evidence type="ECO:0000313" key="2">
    <source>
        <dbReference type="Proteomes" id="UP000187455"/>
    </source>
</evidence>